<feature type="transmembrane region" description="Helical" evidence="2">
    <location>
        <begin position="427"/>
        <end position="448"/>
    </location>
</feature>
<sequence length="1160" mass="125891">MTSLLETILNRPRTVLTMMVVAIIAGITAYVNVPKEAAPDIDVPFFYVSISQQGISPEDANRLIVKPMETELRGLEGLKELTTIAGEGHVGILLEFDISFDKDKALADIRDKVDQAKANIPDDADEPSIFPQNMALQPVLFISVSGDVPERALFKTARHLQDVIEALPTVKEADMTGHREELLEVVINTLKMESYEISQSELVQALTQNNQLIPAGFIDGGSGRFNIKVPGLVETAEDVFSLPIKQSGESVVTLGDIATIKRTFKDASEFTLVNGEPAITLEVVKRIGQNIIENNAAVRAAVEQATAELPESIKINMMLDVSENIHSVLGSLQSSIMTAVMLVMIIVVAALGLKSALLVGLAIPTSFMSGFLILYTLGMTVNNMVMFGLVLTVGMLVDGAIVMVEYADRKAAEGMPPKQAYIRASKLMFWPIVSSTATTLAAFLPMLLWPGVSGEFMSYLPIMVIIVLSASLVTAMIFLPVTGGVVAQISAFLGRHAEWVMTPIVAGVAGLVVASLPVLQASSPLFAIACGLGVALAVFIPVLRIMRRLANMSRRRAEARRLEELEAARAFSGEGSFDPSRVRGITGVYVRTLKKLAGNMVGSVLTIVAMFGICFLILSQFMTNNNGVQFFVDEEAELASVFISGRGNMSARESLELVEEVNDIVLRIPGIENVIARAFPSGGSGSVGGSDIPVDLIGRLDLELTDFCCRRKAIDIFEDIRTQTSSLAGIRVETRKKEDGPPTGKDIRLQVTSNDYDDVVASVARVRAHMDNMEGLLDQEDGRPLPGIEWSLDIDREKAARYRADISSVGAMVQLVTNGVMIGQYRPADSEDEVDIRVRLPEDERTLDRFDGLRLQTDLGMVPLANFVERSPQQKVSSITRRDGLYAMDVKANVDLAEGYNVAAKVDELQSWLDEQKWPSGVALKFRGADEEQKESSAFLMKAMVGSLFLMFLILVTQYNSFYQSILTLSTVVLSIFGVLLGMLITGQKFSIIMTGTGVVALAGIVVNNAIVLIDTYNRLRGDGEPPIDAMLQTAAQRLRPVLLTTITTIAGLIPMATQVNFDFVNQVISYGGPIAVWWIQLSTAIIFGLGFSTLLTLVLIPVMLALPTVWGAFFAKLINRFSGGGSDDAGTSDVDEQSMKPRHERQKPGEKEAVPVAAE</sequence>
<comment type="caution">
    <text evidence="3">The sequence shown here is derived from an EMBL/GenBank/DDBJ whole genome shotgun (WGS) entry which is preliminary data.</text>
</comment>
<dbReference type="InterPro" id="IPR027463">
    <property type="entry name" value="AcrB_DN_DC_subdom"/>
</dbReference>
<evidence type="ECO:0000256" key="1">
    <source>
        <dbReference type="SAM" id="MobiDB-lite"/>
    </source>
</evidence>
<dbReference type="SUPFAM" id="SSF82866">
    <property type="entry name" value="Multidrug efflux transporter AcrB transmembrane domain"/>
    <property type="match status" value="2"/>
</dbReference>
<dbReference type="PANTHER" id="PTHR32063:SF0">
    <property type="entry name" value="SWARMING MOTILITY PROTEIN SWRC"/>
    <property type="match status" value="1"/>
</dbReference>
<dbReference type="PRINTS" id="PR00702">
    <property type="entry name" value="ACRIFLAVINRP"/>
</dbReference>
<reference evidence="3 4" key="1">
    <citation type="submission" date="2016-03" db="EMBL/GenBank/DDBJ databases">
        <title>Genome sequence of Nesiotobacter sp. nov., a moderately halophilic alphaproteobacterium isolated from the Yellow Sea, China.</title>
        <authorList>
            <person name="Zhang G."/>
            <person name="Zhang R."/>
        </authorList>
    </citation>
    <scope>NUCLEOTIDE SEQUENCE [LARGE SCALE GENOMIC DNA]</scope>
    <source>
        <strain evidence="3 4">WB1-6</strain>
    </source>
</reference>
<dbReference type="STRING" id="197461.A3843_15020"/>
<feature type="transmembrane region" description="Helical" evidence="2">
    <location>
        <begin position="939"/>
        <end position="959"/>
    </location>
</feature>
<feature type="transmembrane region" description="Helical" evidence="2">
    <location>
        <begin position="1041"/>
        <end position="1058"/>
    </location>
</feature>
<evidence type="ECO:0000313" key="3">
    <source>
        <dbReference type="EMBL" id="OKL43047.1"/>
    </source>
</evidence>
<feature type="transmembrane region" description="Helical" evidence="2">
    <location>
        <begin position="499"/>
        <end position="519"/>
    </location>
</feature>
<feature type="transmembrane region" description="Helical" evidence="2">
    <location>
        <begin position="992"/>
        <end position="1014"/>
    </location>
</feature>
<dbReference type="Gene3D" id="3.30.70.1320">
    <property type="entry name" value="Multidrug efflux transporter AcrB pore domain like"/>
    <property type="match status" value="1"/>
</dbReference>
<dbReference type="Pfam" id="PF00873">
    <property type="entry name" value="ACR_tran"/>
    <property type="match status" value="2"/>
</dbReference>
<dbReference type="EMBL" id="LVVZ01000022">
    <property type="protein sequence ID" value="OKL43047.1"/>
    <property type="molecule type" value="Genomic_DNA"/>
</dbReference>
<dbReference type="RefSeq" id="WP_051269570.1">
    <property type="nucleotide sequence ID" value="NZ_LVVZ01000022.1"/>
</dbReference>
<feature type="transmembrane region" description="Helical" evidence="2">
    <location>
        <begin position="384"/>
        <end position="406"/>
    </location>
</feature>
<feature type="compositionally biased region" description="Basic and acidic residues" evidence="1">
    <location>
        <begin position="1138"/>
        <end position="1154"/>
    </location>
</feature>
<name>A0A1U7JEA2_9HYPH</name>
<dbReference type="InterPro" id="IPR001036">
    <property type="entry name" value="Acrflvin-R"/>
</dbReference>
<dbReference type="SUPFAM" id="SSF82714">
    <property type="entry name" value="Multidrug efflux transporter AcrB TolC docking domain, DN and DC subdomains"/>
    <property type="match status" value="2"/>
</dbReference>
<feature type="transmembrane region" description="Helical" evidence="2">
    <location>
        <begin position="332"/>
        <end position="351"/>
    </location>
</feature>
<feature type="transmembrane region" description="Helical" evidence="2">
    <location>
        <begin position="460"/>
        <end position="487"/>
    </location>
</feature>
<feature type="transmembrane region" description="Helical" evidence="2">
    <location>
        <begin position="1078"/>
        <end position="1107"/>
    </location>
</feature>
<dbReference type="Gene3D" id="3.30.2090.10">
    <property type="entry name" value="Multidrug efflux transporter AcrB TolC docking domain, DN and DC subdomains"/>
    <property type="match status" value="2"/>
</dbReference>
<organism evidence="3 4">
    <name type="scientific">Pseudovibrio exalbescens</name>
    <dbReference type="NCBI Taxonomy" id="197461"/>
    <lineage>
        <taxon>Bacteria</taxon>
        <taxon>Pseudomonadati</taxon>
        <taxon>Pseudomonadota</taxon>
        <taxon>Alphaproteobacteria</taxon>
        <taxon>Hyphomicrobiales</taxon>
        <taxon>Stappiaceae</taxon>
        <taxon>Pseudovibrio</taxon>
    </lineage>
</organism>
<gene>
    <name evidence="3" type="ORF">A3843_15020</name>
</gene>
<evidence type="ECO:0000313" key="4">
    <source>
        <dbReference type="Proteomes" id="UP000185783"/>
    </source>
</evidence>
<feature type="transmembrane region" description="Helical" evidence="2">
    <location>
        <begin position="525"/>
        <end position="546"/>
    </location>
</feature>
<accession>A0A1U7JEA2</accession>
<keyword evidence="2" id="KW-1133">Transmembrane helix</keyword>
<protein>
    <submittedName>
        <fullName evidence="3">Transporter</fullName>
    </submittedName>
</protein>
<keyword evidence="2" id="KW-0472">Membrane</keyword>
<dbReference type="GO" id="GO:0042910">
    <property type="term" value="F:xenobiotic transmembrane transporter activity"/>
    <property type="evidence" value="ECO:0007669"/>
    <property type="project" value="TreeGrafter"/>
</dbReference>
<dbReference type="Proteomes" id="UP000185783">
    <property type="component" value="Unassembled WGS sequence"/>
</dbReference>
<proteinExistence type="predicted"/>
<dbReference type="SUPFAM" id="SSF82693">
    <property type="entry name" value="Multidrug efflux transporter AcrB pore domain, PN1, PN2, PC1 and PC2 subdomains"/>
    <property type="match status" value="2"/>
</dbReference>
<keyword evidence="2" id="KW-0812">Transmembrane</keyword>
<evidence type="ECO:0000256" key="2">
    <source>
        <dbReference type="SAM" id="Phobius"/>
    </source>
</evidence>
<dbReference type="AlphaFoldDB" id="A0A1U7JEA2"/>
<feature type="transmembrane region" description="Helical" evidence="2">
    <location>
        <begin position="358"/>
        <end position="378"/>
    </location>
</feature>
<dbReference type="PANTHER" id="PTHR32063">
    <property type="match status" value="1"/>
</dbReference>
<keyword evidence="4" id="KW-1185">Reference proteome</keyword>
<feature type="region of interest" description="Disordered" evidence="1">
    <location>
        <begin position="1125"/>
        <end position="1160"/>
    </location>
</feature>
<feature type="transmembrane region" description="Helical" evidence="2">
    <location>
        <begin position="601"/>
        <end position="622"/>
    </location>
</feature>
<dbReference type="Gene3D" id="3.30.70.1430">
    <property type="entry name" value="Multidrug efflux transporter AcrB pore domain"/>
    <property type="match status" value="1"/>
</dbReference>
<dbReference type="Gene3D" id="1.20.1640.10">
    <property type="entry name" value="Multidrug efflux transporter AcrB transmembrane domain"/>
    <property type="match status" value="3"/>
</dbReference>
<dbReference type="GO" id="GO:0005886">
    <property type="term" value="C:plasma membrane"/>
    <property type="evidence" value="ECO:0007669"/>
    <property type="project" value="TreeGrafter"/>
</dbReference>
<feature type="transmembrane region" description="Helical" evidence="2">
    <location>
        <begin position="966"/>
        <end position="986"/>
    </location>
</feature>